<organism evidence="2 3">
    <name type="scientific">Trichuris suis</name>
    <name type="common">pig whipworm</name>
    <dbReference type="NCBI Taxonomy" id="68888"/>
    <lineage>
        <taxon>Eukaryota</taxon>
        <taxon>Metazoa</taxon>
        <taxon>Ecdysozoa</taxon>
        <taxon>Nematoda</taxon>
        <taxon>Enoplea</taxon>
        <taxon>Dorylaimia</taxon>
        <taxon>Trichinellida</taxon>
        <taxon>Trichuridae</taxon>
        <taxon>Trichuris</taxon>
    </lineage>
</organism>
<name>A0A085MJD1_9BILA</name>
<feature type="region of interest" description="Disordered" evidence="1">
    <location>
        <begin position="1"/>
        <end position="21"/>
    </location>
</feature>
<evidence type="ECO:0000313" key="2">
    <source>
        <dbReference type="EMBL" id="KFD57327.1"/>
    </source>
</evidence>
<dbReference type="AlphaFoldDB" id="A0A085MJD1"/>
<protein>
    <submittedName>
        <fullName evidence="2">Uncharacterized protein</fullName>
    </submittedName>
</protein>
<gene>
    <name evidence="2" type="ORF">M513_01838</name>
</gene>
<keyword evidence="3" id="KW-1185">Reference proteome</keyword>
<sequence>MAHQISTIENKHRSSDAINDNADDIQYDDTVQRVCKSAPDLRNATTLLTGKKTKLNEESHRVPMHQL</sequence>
<dbReference type="Proteomes" id="UP000030764">
    <property type="component" value="Unassembled WGS sequence"/>
</dbReference>
<proteinExistence type="predicted"/>
<dbReference type="EMBL" id="KL363189">
    <property type="protein sequence ID" value="KFD57327.1"/>
    <property type="molecule type" value="Genomic_DNA"/>
</dbReference>
<evidence type="ECO:0000256" key="1">
    <source>
        <dbReference type="SAM" id="MobiDB-lite"/>
    </source>
</evidence>
<evidence type="ECO:0000313" key="3">
    <source>
        <dbReference type="Proteomes" id="UP000030764"/>
    </source>
</evidence>
<reference evidence="2 3" key="1">
    <citation type="journal article" date="2014" name="Nat. Genet.">
        <title>Genome and transcriptome of the porcine whipworm Trichuris suis.</title>
        <authorList>
            <person name="Jex A.R."/>
            <person name="Nejsum P."/>
            <person name="Schwarz E.M."/>
            <person name="Hu L."/>
            <person name="Young N.D."/>
            <person name="Hall R.S."/>
            <person name="Korhonen P.K."/>
            <person name="Liao S."/>
            <person name="Thamsborg S."/>
            <person name="Xia J."/>
            <person name="Xu P."/>
            <person name="Wang S."/>
            <person name="Scheerlinck J.P."/>
            <person name="Hofmann A."/>
            <person name="Sternberg P.W."/>
            <person name="Wang J."/>
            <person name="Gasser R.B."/>
        </authorList>
    </citation>
    <scope>NUCLEOTIDE SEQUENCE [LARGE SCALE GENOMIC DNA]</scope>
    <source>
        <strain evidence="2">DCEP-RM93M</strain>
    </source>
</reference>
<accession>A0A085MJD1</accession>